<dbReference type="PANTHER" id="PTHR43433:SF5">
    <property type="entry name" value="AB HYDROLASE-1 DOMAIN-CONTAINING PROTEIN"/>
    <property type="match status" value="1"/>
</dbReference>
<accession>A0A6F8YF45</accession>
<dbReference type="EMBL" id="AP022871">
    <property type="protein sequence ID" value="BCB84598.1"/>
    <property type="molecule type" value="Genomic_DNA"/>
</dbReference>
<name>A0A6F8YF45_9ACTN</name>
<sequence>MMGEAIVHVNGVDLCTETFGDPDAPAILLIGGMGASMDWWDADFCRRLALGGRKVIRYDFRDTGRSTTWPPGAPGYTGDDLVADAVALADLLAAGRAHIVGISMGGAIAQHLAIDHPERVATLTLVSTSTGPDDDLPPIDERLEAAFADPAPEPDWSDPEAVVAHLVEDWRLFAGPDFFDQEYTREIARQVVARTIDIESSVKNHALVKGSGSARPRLREITAPTLVVHGGADPFFPPGHAVMLAREINRAQLLILDGVGHQPPPPSTWDVVVPAILGHTALSLPEAQ</sequence>
<dbReference type="AlphaFoldDB" id="A0A6F8YF45"/>
<evidence type="ECO:0000259" key="1">
    <source>
        <dbReference type="Pfam" id="PF00561"/>
    </source>
</evidence>
<proteinExistence type="predicted"/>
<protein>
    <recommendedName>
        <fullName evidence="1">AB hydrolase-1 domain-containing protein</fullName>
    </recommendedName>
</protein>
<dbReference type="InterPro" id="IPR029058">
    <property type="entry name" value="AB_hydrolase_fold"/>
</dbReference>
<keyword evidence="3" id="KW-1185">Reference proteome</keyword>
<dbReference type="InterPro" id="IPR050471">
    <property type="entry name" value="AB_hydrolase"/>
</dbReference>
<organism evidence="2 3">
    <name type="scientific">Phytohabitans suffuscus</name>
    <dbReference type="NCBI Taxonomy" id="624315"/>
    <lineage>
        <taxon>Bacteria</taxon>
        <taxon>Bacillati</taxon>
        <taxon>Actinomycetota</taxon>
        <taxon>Actinomycetes</taxon>
        <taxon>Micromonosporales</taxon>
        <taxon>Micromonosporaceae</taxon>
    </lineage>
</organism>
<evidence type="ECO:0000313" key="2">
    <source>
        <dbReference type="EMBL" id="BCB84598.1"/>
    </source>
</evidence>
<dbReference type="PRINTS" id="PR00111">
    <property type="entry name" value="ABHYDROLASE"/>
</dbReference>
<dbReference type="Gene3D" id="3.40.50.1820">
    <property type="entry name" value="alpha/beta hydrolase"/>
    <property type="match status" value="1"/>
</dbReference>
<dbReference type="KEGG" id="psuu:Psuf_019110"/>
<dbReference type="GO" id="GO:0046503">
    <property type="term" value="P:glycerolipid catabolic process"/>
    <property type="evidence" value="ECO:0007669"/>
    <property type="project" value="TreeGrafter"/>
</dbReference>
<reference evidence="2 3" key="1">
    <citation type="submission" date="2020-03" db="EMBL/GenBank/DDBJ databases">
        <title>Whole genome shotgun sequence of Phytohabitans suffuscus NBRC 105367.</title>
        <authorList>
            <person name="Komaki H."/>
            <person name="Tamura T."/>
        </authorList>
    </citation>
    <scope>NUCLEOTIDE SEQUENCE [LARGE SCALE GENOMIC DNA]</scope>
    <source>
        <strain evidence="2 3">NBRC 105367</strain>
    </source>
</reference>
<dbReference type="SUPFAM" id="SSF53474">
    <property type="entry name" value="alpha/beta-Hydrolases"/>
    <property type="match status" value="1"/>
</dbReference>
<dbReference type="InterPro" id="IPR000073">
    <property type="entry name" value="AB_hydrolase_1"/>
</dbReference>
<feature type="domain" description="AB hydrolase-1" evidence="1">
    <location>
        <begin position="25"/>
        <end position="261"/>
    </location>
</feature>
<dbReference type="GO" id="GO:0004806">
    <property type="term" value="F:triacylglycerol lipase activity"/>
    <property type="evidence" value="ECO:0007669"/>
    <property type="project" value="TreeGrafter"/>
</dbReference>
<dbReference type="Pfam" id="PF00561">
    <property type="entry name" value="Abhydrolase_1"/>
    <property type="match status" value="1"/>
</dbReference>
<dbReference type="PANTHER" id="PTHR43433">
    <property type="entry name" value="HYDROLASE, ALPHA/BETA FOLD FAMILY PROTEIN"/>
    <property type="match status" value="1"/>
</dbReference>
<dbReference type="Proteomes" id="UP000503011">
    <property type="component" value="Chromosome"/>
</dbReference>
<reference evidence="2 3" key="2">
    <citation type="submission" date="2020-03" db="EMBL/GenBank/DDBJ databases">
        <authorList>
            <person name="Ichikawa N."/>
            <person name="Kimura A."/>
            <person name="Kitahashi Y."/>
            <person name="Uohara A."/>
        </authorList>
    </citation>
    <scope>NUCLEOTIDE SEQUENCE [LARGE SCALE GENOMIC DNA]</scope>
    <source>
        <strain evidence="2 3">NBRC 105367</strain>
    </source>
</reference>
<gene>
    <name evidence="2" type="ORF">Psuf_019110</name>
</gene>
<evidence type="ECO:0000313" key="3">
    <source>
        <dbReference type="Proteomes" id="UP000503011"/>
    </source>
</evidence>